<accession>A0A844XG04</accession>
<evidence type="ECO:0000313" key="2">
    <source>
        <dbReference type="Proteomes" id="UP000461409"/>
    </source>
</evidence>
<sequence length="66" mass="7014">MSLAMSLADGTVVFLEAEQPEARAPNGHYAPIFRERAATPAITPNYETCLPAMGRCGGFVGSDQDL</sequence>
<dbReference type="RefSeq" id="WP_160486243.1">
    <property type="nucleotide sequence ID" value="NZ_WUBR01000002.1"/>
</dbReference>
<dbReference type="AlphaFoldDB" id="A0A844XG04"/>
<comment type="caution">
    <text evidence="1">The sequence shown here is derived from an EMBL/GenBank/DDBJ whole genome shotgun (WGS) entry which is preliminary data.</text>
</comment>
<keyword evidence="2" id="KW-1185">Reference proteome</keyword>
<name>A0A844XG04_9SPHN</name>
<dbReference type="EMBL" id="WUBR01000002">
    <property type="protein sequence ID" value="MWV28669.1"/>
    <property type="molecule type" value="Genomic_DNA"/>
</dbReference>
<evidence type="ECO:0000313" key="1">
    <source>
        <dbReference type="EMBL" id="MWV28669.1"/>
    </source>
</evidence>
<gene>
    <name evidence="1" type="ORF">GRF63_12205</name>
</gene>
<dbReference type="Proteomes" id="UP000461409">
    <property type="component" value="Unassembled WGS sequence"/>
</dbReference>
<proteinExistence type="predicted"/>
<organism evidence="1 2">
    <name type="scientific">Aurantiacibacter rhizosphaerae</name>
    <dbReference type="NCBI Taxonomy" id="2691582"/>
    <lineage>
        <taxon>Bacteria</taxon>
        <taxon>Pseudomonadati</taxon>
        <taxon>Pseudomonadota</taxon>
        <taxon>Alphaproteobacteria</taxon>
        <taxon>Sphingomonadales</taxon>
        <taxon>Erythrobacteraceae</taxon>
        <taxon>Aurantiacibacter</taxon>
    </lineage>
</organism>
<reference evidence="1 2" key="2">
    <citation type="submission" date="2020-02" db="EMBL/GenBank/DDBJ databases">
        <title>Erythrobacter dongmakensis sp. nov., isolated from a tidal mudflat.</title>
        <authorList>
            <person name="Kim I.S."/>
        </authorList>
    </citation>
    <scope>NUCLEOTIDE SEQUENCE [LARGE SCALE GENOMIC DNA]</scope>
    <source>
        <strain evidence="1 2">GH3-10</strain>
    </source>
</reference>
<reference evidence="1 2" key="1">
    <citation type="submission" date="2019-12" db="EMBL/GenBank/DDBJ databases">
        <authorList>
            <person name="Lee S.D."/>
        </authorList>
    </citation>
    <scope>NUCLEOTIDE SEQUENCE [LARGE SCALE GENOMIC DNA]</scope>
    <source>
        <strain evidence="1 2">GH3-10</strain>
    </source>
</reference>
<protein>
    <submittedName>
        <fullName evidence="1">Uncharacterized protein</fullName>
    </submittedName>
</protein>